<sequence length="138" mass="15972">MSEKAWLSSRSLLNYNYFALCVCVIFLPGMHCEKLLCYYCPMQLVYKPCRHVLTECLPGQQCFIANGHYGDYSGVFIKGCIPEDKCLKEDNHIIYGINISIRFLCCISDYCNSGHHWAYNHTLIEMIFALTVFCCWPN</sequence>
<keyword evidence="6" id="KW-1015">Disulfide bond</keyword>
<dbReference type="PANTHER" id="PTHR47613">
    <property type="entry name" value="SPERM ACROSOME MEMBRANE-ASSOCIATED PROTEIN 4"/>
    <property type="match status" value="1"/>
</dbReference>
<keyword evidence="2" id="KW-1003">Cell membrane</keyword>
<proteinExistence type="inferred from homology"/>
<gene>
    <name evidence="12" type="ORF">HF521_003901</name>
</gene>
<evidence type="ECO:0000256" key="5">
    <source>
        <dbReference type="ARBA" id="ARBA00023136"/>
    </source>
</evidence>
<name>A0A8T0B4U3_SILME</name>
<keyword evidence="7" id="KW-0325">Glycoprotein</keyword>
<dbReference type="AlphaFoldDB" id="A0A8T0B4U3"/>
<evidence type="ECO:0000256" key="9">
    <source>
        <dbReference type="ARBA" id="ARBA00029446"/>
    </source>
</evidence>
<dbReference type="EMBL" id="JABFDY010000013">
    <property type="protein sequence ID" value="KAF7699159.1"/>
    <property type="molecule type" value="Genomic_DNA"/>
</dbReference>
<dbReference type="SUPFAM" id="SSF57302">
    <property type="entry name" value="Snake toxin-like"/>
    <property type="match status" value="1"/>
</dbReference>
<evidence type="ECO:0000256" key="1">
    <source>
        <dbReference type="ARBA" id="ARBA00004609"/>
    </source>
</evidence>
<keyword evidence="13" id="KW-1185">Reference proteome</keyword>
<evidence type="ECO:0000256" key="3">
    <source>
        <dbReference type="ARBA" id="ARBA00022622"/>
    </source>
</evidence>
<accession>A0A8T0B4U3</accession>
<evidence type="ECO:0000313" key="13">
    <source>
        <dbReference type="Proteomes" id="UP000606274"/>
    </source>
</evidence>
<evidence type="ECO:0000256" key="7">
    <source>
        <dbReference type="ARBA" id="ARBA00023180"/>
    </source>
</evidence>
<evidence type="ECO:0000259" key="11">
    <source>
        <dbReference type="Pfam" id="PF00021"/>
    </source>
</evidence>
<keyword evidence="10" id="KW-1133">Transmembrane helix</keyword>
<evidence type="ECO:0000256" key="2">
    <source>
        <dbReference type="ARBA" id="ARBA00022475"/>
    </source>
</evidence>
<dbReference type="GO" id="GO:0098552">
    <property type="term" value="C:side of membrane"/>
    <property type="evidence" value="ECO:0007669"/>
    <property type="project" value="UniProtKB-KW"/>
</dbReference>
<evidence type="ECO:0000256" key="10">
    <source>
        <dbReference type="SAM" id="Phobius"/>
    </source>
</evidence>
<dbReference type="PANTHER" id="PTHR47613:SF1">
    <property type="entry name" value="SPERM ACROSOME MEMBRANE-ASSOCIATED PROTEIN 4"/>
    <property type="match status" value="1"/>
</dbReference>
<feature type="domain" description="UPAR/Ly6" evidence="11">
    <location>
        <begin position="34"/>
        <end position="113"/>
    </location>
</feature>
<keyword evidence="10" id="KW-0812">Transmembrane</keyword>
<dbReference type="InterPro" id="IPR045860">
    <property type="entry name" value="Snake_toxin-like_sf"/>
</dbReference>
<dbReference type="Gene3D" id="2.10.60.10">
    <property type="entry name" value="CD59"/>
    <property type="match status" value="1"/>
</dbReference>
<dbReference type="GO" id="GO:0035036">
    <property type="term" value="P:sperm-egg recognition"/>
    <property type="evidence" value="ECO:0007669"/>
    <property type="project" value="TreeGrafter"/>
</dbReference>
<evidence type="ECO:0000256" key="4">
    <source>
        <dbReference type="ARBA" id="ARBA00022729"/>
    </source>
</evidence>
<protein>
    <recommendedName>
        <fullName evidence="11">UPAR/Ly6 domain-containing protein</fullName>
    </recommendedName>
</protein>
<dbReference type="InterPro" id="IPR046354">
    <property type="entry name" value="SPACA4/Bouncer"/>
</dbReference>
<evidence type="ECO:0000256" key="6">
    <source>
        <dbReference type="ARBA" id="ARBA00023157"/>
    </source>
</evidence>
<dbReference type="Pfam" id="PF00021">
    <property type="entry name" value="UPAR_LY6"/>
    <property type="match status" value="1"/>
</dbReference>
<dbReference type="GO" id="GO:0005886">
    <property type="term" value="C:plasma membrane"/>
    <property type="evidence" value="ECO:0007669"/>
    <property type="project" value="UniProtKB-SubCell"/>
</dbReference>
<evidence type="ECO:0000313" key="12">
    <source>
        <dbReference type="EMBL" id="KAF7699159.1"/>
    </source>
</evidence>
<reference evidence="12" key="1">
    <citation type="submission" date="2020-08" db="EMBL/GenBank/DDBJ databases">
        <title>Chromosome-level assembly of Southern catfish (Silurus meridionalis) provides insights into visual adaptation to the nocturnal and benthic lifestyles.</title>
        <authorList>
            <person name="Zhang Y."/>
            <person name="Wang D."/>
            <person name="Peng Z."/>
        </authorList>
    </citation>
    <scope>NUCLEOTIDE SEQUENCE</scope>
    <source>
        <strain evidence="12">SWU-2019-XX</strain>
        <tissue evidence="12">Muscle</tissue>
    </source>
</reference>
<keyword evidence="5 10" id="KW-0472">Membrane</keyword>
<comment type="similarity">
    <text evidence="9">Belongs to the SPACA4/bouncer family.</text>
</comment>
<evidence type="ECO:0000256" key="8">
    <source>
        <dbReference type="ARBA" id="ARBA00023288"/>
    </source>
</evidence>
<organism evidence="12 13">
    <name type="scientific">Silurus meridionalis</name>
    <name type="common">Southern catfish</name>
    <name type="synonym">Silurus soldatovi meridionalis</name>
    <dbReference type="NCBI Taxonomy" id="175797"/>
    <lineage>
        <taxon>Eukaryota</taxon>
        <taxon>Metazoa</taxon>
        <taxon>Chordata</taxon>
        <taxon>Craniata</taxon>
        <taxon>Vertebrata</taxon>
        <taxon>Euteleostomi</taxon>
        <taxon>Actinopterygii</taxon>
        <taxon>Neopterygii</taxon>
        <taxon>Teleostei</taxon>
        <taxon>Ostariophysi</taxon>
        <taxon>Siluriformes</taxon>
        <taxon>Siluridae</taxon>
        <taxon>Silurus</taxon>
    </lineage>
</organism>
<keyword evidence="3" id="KW-0336">GPI-anchor</keyword>
<dbReference type="Proteomes" id="UP000606274">
    <property type="component" value="Unassembled WGS sequence"/>
</dbReference>
<keyword evidence="4" id="KW-0732">Signal</keyword>
<feature type="transmembrane region" description="Helical" evidence="10">
    <location>
        <begin position="12"/>
        <end position="30"/>
    </location>
</feature>
<comment type="subcellular location">
    <subcellularLocation>
        <location evidence="1">Cell membrane</location>
        <topology evidence="1">Lipid-anchor</topology>
        <topology evidence="1">GPI-anchor</topology>
    </subcellularLocation>
</comment>
<dbReference type="InterPro" id="IPR016054">
    <property type="entry name" value="LY6_UPA_recep-like"/>
</dbReference>
<comment type="caution">
    <text evidence="12">The sequence shown here is derived from an EMBL/GenBank/DDBJ whole genome shotgun (WGS) entry which is preliminary data.</text>
</comment>
<keyword evidence="8" id="KW-0449">Lipoprotein</keyword>